<comment type="caution">
    <text evidence="1">The sequence shown here is derived from an EMBL/GenBank/DDBJ whole genome shotgun (WGS) entry which is preliminary data.</text>
</comment>
<dbReference type="AlphaFoldDB" id="A0AAD5U5F4"/>
<dbReference type="EMBL" id="JADGJW010000076">
    <property type="protein sequence ID" value="KAJ3224919.1"/>
    <property type="molecule type" value="Genomic_DNA"/>
</dbReference>
<keyword evidence="2" id="KW-1185">Reference proteome</keyword>
<gene>
    <name evidence="1" type="ORF">HK099_007639</name>
</gene>
<evidence type="ECO:0000313" key="1">
    <source>
        <dbReference type="EMBL" id="KAJ3224919.1"/>
    </source>
</evidence>
<dbReference type="Proteomes" id="UP001211065">
    <property type="component" value="Unassembled WGS sequence"/>
</dbReference>
<name>A0AAD5U5F4_9FUNG</name>
<sequence length="126" mass="14453">MKGSRDSNETDSVNSLTSKVRMKVEIEITNVEPILLHADLNNSASKNEYEINIFSKQSYFPISRWPIVLNAKTTLHLVYENNSWVVVKHKDVWLDYTRIDLAPELIKAAWGSLTSVVINTWYGLKT</sequence>
<organism evidence="1 2">
    <name type="scientific">Clydaea vesicula</name>
    <dbReference type="NCBI Taxonomy" id="447962"/>
    <lineage>
        <taxon>Eukaryota</taxon>
        <taxon>Fungi</taxon>
        <taxon>Fungi incertae sedis</taxon>
        <taxon>Chytridiomycota</taxon>
        <taxon>Chytridiomycota incertae sedis</taxon>
        <taxon>Chytridiomycetes</taxon>
        <taxon>Lobulomycetales</taxon>
        <taxon>Lobulomycetaceae</taxon>
        <taxon>Clydaea</taxon>
    </lineage>
</organism>
<protein>
    <submittedName>
        <fullName evidence="1">Uncharacterized protein</fullName>
    </submittedName>
</protein>
<proteinExistence type="predicted"/>
<accession>A0AAD5U5F4</accession>
<reference evidence="1" key="1">
    <citation type="submission" date="2020-05" db="EMBL/GenBank/DDBJ databases">
        <title>Phylogenomic resolution of chytrid fungi.</title>
        <authorList>
            <person name="Stajich J.E."/>
            <person name="Amses K."/>
            <person name="Simmons R."/>
            <person name="Seto K."/>
            <person name="Myers J."/>
            <person name="Bonds A."/>
            <person name="Quandt C.A."/>
            <person name="Barry K."/>
            <person name="Liu P."/>
            <person name="Grigoriev I."/>
            <person name="Longcore J.E."/>
            <person name="James T.Y."/>
        </authorList>
    </citation>
    <scope>NUCLEOTIDE SEQUENCE</scope>
    <source>
        <strain evidence="1">JEL0476</strain>
    </source>
</reference>
<evidence type="ECO:0000313" key="2">
    <source>
        <dbReference type="Proteomes" id="UP001211065"/>
    </source>
</evidence>